<comment type="caution">
    <text evidence="2">The sequence shown here is derived from an EMBL/GenBank/DDBJ whole genome shotgun (WGS) entry which is preliminary data.</text>
</comment>
<evidence type="ECO:0000313" key="2">
    <source>
        <dbReference type="EMBL" id="GFJ93308.1"/>
    </source>
</evidence>
<keyword evidence="3" id="KW-1185">Reference proteome</keyword>
<dbReference type="Proteomes" id="UP000482960">
    <property type="component" value="Unassembled WGS sequence"/>
</dbReference>
<dbReference type="RefSeq" id="WP_173079967.1">
    <property type="nucleotide sequence ID" value="NZ_BLPG01000001.1"/>
</dbReference>
<feature type="region of interest" description="Disordered" evidence="1">
    <location>
        <begin position="1"/>
        <end position="42"/>
    </location>
</feature>
<evidence type="ECO:0000313" key="3">
    <source>
        <dbReference type="Proteomes" id="UP000482960"/>
    </source>
</evidence>
<evidence type="ECO:0008006" key="4">
    <source>
        <dbReference type="Google" id="ProtNLM"/>
    </source>
</evidence>
<gene>
    <name evidence="2" type="ORF">Prum_069500</name>
</gene>
<feature type="compositionally biased region" description="Basic residues" evidence="1">
    <location>
        <begin position="8"/>
        <end position="17"/>
    </location>
</feature>
<proteinExistence type="predicted"/>
<accession>A0A6V8LEC3</accession>
<protein>
    <recommendedName>
        <fullName evidence="4">GGDEF domain-containing protein</fullName>
    </recommendedName>
</protein>
<feature type="region of interest" description="Disordered" evidence="1">
    <location>
        <begin position="102"/>
        <end position="135"/>
    </location>
</feature>
<reference evidence="2 3" key="2">
    <citation type="submission" date="2020-03" db="EMBL/GenBank/DDBJ databases">
        <authorList>
            <person name="Ichikawa N."/>
            <person name="Kimura A."/>
            <person name="Kitahashi Y."/>
            <person name="Uohara A."/>
        </authorList>
    </citation>
    <scope>NUCLEOTIDE SEQUENCE [LARGE SCALE GENOMIC DNA]</scope>
    <source>
        <strain evidence="2 3">NBRC 108638</strain>
    </source>
</reference>
<name>A0A6V8LEC3_9ACTN</name>
<organism evidence="2 3">
    <name type="scientific">Phytohabitans rumicis</name>
    <dbReference type="NCBI Taxonomy" id="1076125"/>
    <lineage>
        <taxon>Bacteria</taxon>
        <taxon>Bacillati</taxon>
        <taxon>Actinomycetota</taxon>
        <taxon>Actinomycetes</taxon>
        <taxon>Micromonosporales</taxon>
        <taxon>Micromonosporaceae</taxon>
    </lineage>
</organism>
<dbReference type="EMBL" id="BLPG01000001">
    <property type="protein sequence ID" value="GFJ93308.1"/>
    <property type="molecule type" value="Genomic_DNA"/>
</dbReference>
<sequence>MPPGCLPARHRRPPRSRHPIDCPARPARRRRVRHPRPDTGPNELAAAITATLAEPGIPIGELLPQASVGVAAGSGDARYTLAQADAALHTAKRSGHPVLVYAPERDGIPNRDGSRPPLRRRDQRSGTDPLASTPATAAVQAGLVCSETDMATILRAVRTAHDWWALVLEATSTGTGAQPPTPTAQTAQEHMAQYADLAARIAPILNPDRQ</sequence>
<evidence type="ECO:0000256" key="1">
    <source>
        <dbReference type="SAM" id="MobiDB-lite"/>
    </source>
</evidence>
<dbReference type="AlphaFoldDB" id="A0A6V8LEC3"/>
<reference evidence="2 3" key="1">
    <citation type="submission" date="2020-03" db="EMBL/GenBank/DDBJ databases">
        <title>Whole genome shotgun sequence of Phytohabitans rumicis NBRC 108638.</title>
        <authorList>
            <person name="Komaki H."/>
            <person name="Tamura T."/>
        </authorList>
    </citation>
    <scope>NUCLEOTIDE SEQUENCE [LARGE SCALE GENOMIC DNA]</scope>
    <source>
        <strain evidence="2 3">NBRC 108638</strain>
    </source>
</reference>
<feature type="compositionally biased region" description="Basic and acidic residues" evidence="1">
    <location>
        <begin position="103"/>
        <end position="125"/>
    </location>
</feature>